<dbReference type="GeneID" id="37287632"/>
<evidence type="ECO:0000313" key="6">
    <source>
        <dbReference type="EMBL" id="AXG07067.1"/>
    </source>
</evidence>
<evidence type="ECO:0000256" key="1">
    <source>
        <dbReference type="ARBA" id="ARBA00004141"/>
    </source>
</evidence>
<accession>A0A345E4E5</accession>
<dbReference type="EMBL" id="CP031148">
    <property type="protein sequence ID" value="AXG10437.1"/>
    <property type="molecule type" value="Genomic_DNA"/>
</dbReference>
<feature type="transmembrane region" description="Helical" evidence="5">
    <location>
        <begin position="76"/>
        <end position="100"/>
    </location>
</feature>
<evidence type="ECO:0000256" key="5">
    <source>
        <dbReference type="SAM" id="Phobius"/>
    </source>
</evidence>
<dbReference type="KEGG" id="haq:DU484_11600"/>
<name>A0A345EE15_9EURY</name>
<keyword evidence="9" id="KW-1185">Reference proteome</keyword>
<dbReference type="Pfam" id="PF00420">
    <property type="entry name" value="Oxidored_q2"/>
    <property type="match status" value="1"/>
</dbReference>
<reference evidence="7 8" key="1">
    <citation type="submission" date="2018-07" db="EMBL/GenBank/DDBJ databases">
        <title>Genome sequences of Haloplanus sp. CBA1112.</title>
        <authorList>
            <person name="Kim Y.B."/>
            <person name="Roh S.W."/>
        </authorList>
    </citation>
    <scope>NUCLEOTIDE SEQUENCE [LARGE SCALE GENOMIC DNA]</scope>
    <source>
        <strain evidence="7 8">CBA1112</strain>
    </source>
</reference>
<protein>
    <submittedName>
        <fullName evidence="7">Cation:proton antiporter</fullName>
    </submittedName>
</protein>
<evidence type="ECO:0000256" key="2">
    <source>
        <dbReference type="ARBA" id="ARBA00022692"/>
    </source>
</evidence>
<dbReference type="Proteomes" id="UP000252985">
    <property type="component" value="Chromosome"/>
</dbReference>
<evidence type="ECO:0000313" key="8">
    <source>
        <dbReference type="Proteomes" id="UP000252985"/>
    </source>
</evidence>
<organism evidence="7 8">
    <name type="scientific">Haloplanus rubicundus</name>
    <dbReference type="NCBI Taxonomy" id="1547898"/>
    <lineage>
        <taxon>Archaea</taxon>
        <taxon>Methanobacteriati</taxon>
        <taxon>Methanobacteriota</taxon>
        <taxon>Stenosarchaea group</taxon>
        <taxon>Halobacteria</taxon>
        <taxon>Halobacteriales</taxon>
        <taxon>Haloferacaceae</taxon>
        <taxon>Haloplanus</taxon>
    </lineage>
</organism>
<dbReference type="PANTHER" id="PTHR34583:SF3">
    <property type="entry name" value="MULTISUBUNIT SODIUM_HYDROGEN ANTIPORTER, MNHC SUBUNIT"/>
    <property type="match status" value="1"/>
</dbReference>
<dbReference type="NCBIfam" id="NF005621">
    <property type="entry name" value="PRK07375.1-6"/>
    <property type="match status" value="1"/>
</dbReference>
<sequence>MIDLIATKHTYLVVVALLAIGAYVMIESDNFVKKIIGLNVFQTGIFVFFISAAFRTDGASPVVQSGGGGGPFVSPLPHVLILTAIVVGVSLTAVALGLVVRIYESYGTINEDTLEEVLAND</sequence>
<dbReference type="InterPro" id="IPR039428">
    <property type="entry name" value="NUOK/Mnh_C1-like"/>
</dbReference>
<keyword evidence="3 5" id="KW-1133">Transmembrane helix</keyword>
<dbReference type="InterPro" id="IPR050601">
    <property type="entry name" value="CPA3_antiporter_subunitC"/>
</dbReference>
<dbReference type="KEGG" id="haj:DU500_11875"/>
<dbReference type="RefSeq" id="WP_114586199.1">
    <property type="nucleotide sequence ID" value="NZ_CP031148.1"/>
</dbReference>
<gene>
    <name evidence="7" type="ORF">DU484_11600</name>
    <name evidence="6" type="ORF">DU500_11875</name>
</gene>
<feature type="transmembrane region" description="Helical" evidence="5">
    <location>
        <begin position="38"/>
        <end position="56"/>
    </location>
</feature>
<evidence type="ECO:0000313" key="9">
    <source>
        <dbReference type="Proteomes" id="UP000253273"/>
    </source>
</evidence>
<proteinExistence type="predicted"/>
<keyword evidence="2 5" id="KW-0812">Transmembrane</keyword>
<dbReference type="GO" id="GO:0016020">
    <property type="term" value="C:membrane"/>
    <property type="evidence" value="ECO:0007669"/>
    <property type="project" value="UniProtKB-SubCell"/>
</dbReference>
<comment type="subcellular location">
    <subcellularLocation>
        <location evidence="1">Membrane</location>
        <topology evidence="1">Multi-pass membrane protein</topology>
    </subcellularLocation>
</comment>
<evidence type="ECO:0000313" key="7">
    <source>
        <dbReference type="EMBL" id="AXG10437.1"/>
    </source>
</evidence>
<keyword evidence="4 5" id="KW-0472">Membrane</keyword>
<evidence type="ECO:0000256" key="4">
    <source>
        <dbReference type="ARBA" id="ARBA00023136"/>
    </source>
</evidence>
<evidence type="ECO:0000256" key="3">
    <source>
        <dbReference type="ARBA" id="ARBA00022989"/>
    </source>
</evidence>
<dbReference type="PANTHER" id="PTHR34583">
    <property type="entry name" value="ANTIPORTER SUBUNIT MNHC2-RELATED"/>
    <property type="match status" value="1"/>
</dbReference>
<dbReference type="AlphaFoldDB" id="A0A345EE15"/>
<dbReference type="OrthoDB" id="18006at2157"/>
<dbReference type="Gene3D" id="1.10.287.3510">
    <property type="match status" value="1"/>
</dbReference>
<reference evidence="6 9" key="2">
    <citation type="submission" date="2018-07" db="EMBL/GenBank/DDBJ databases">
        <title>Genome sequences of Haloplanus sp. CBA1113.</title>
        <authorList>
            <person name="Kim Y.B."/>
            <person name="Roh S.W."/>
        </authorList>
    </citation>
    <scope>NUCLEOTIDE SEQUENCE [LARGE SCALE GENOMIC DNA]</scope>
    <source>
        <strain evidence="6 9">CBA1113</strain>
    </source>
</reference>
<feature type="transmembrane region" description="Helical" evidence="5">
    <location>
        <begin position="6"/>
        <end position="26"/>
    </location>
</feature>
<accession>A0A345EE15</accession>
<dbReference type="Proteomes" id="UP000253273">
    <property type="component" value="Chromosome"/>
</dbReference>
<dbReference type="EMBL" id="CP031150">
    <property type="protein sequence ID" value="AXG07067.1"/>
    <property type="molecule type" value="Genomic_DNA"/>
</dbReference>